<proteinExistence type="predicted"/>
<gene>
    <name evidence="1" type="ORF">K1W68_15830</name>
</gene>
<dbReference type="EMBL" id="JAIBCX010000100">
    <property type="protein sequence ID" value="MCJ8355435.1"/>
    <property type="molecule type" value="Genomic_DNA"/>
</dbReference>
<dbReference type="AlphaFoldDB" id="A0AAW5EYW4"/>
<evidence type="ECO:0000313" key="2">
    <source>
        <dbReference type="Proteomes" id="UP001202887"/>
    </source>
</evidence>
<protein>
    <submittedName>
        <fullName evidence="1">Uncharacterized protein</fullName>
    </submittedName>
</protein>
<dbReference type="RefSeq" id="WP_247067958.1">
    <property type="nucleotide sequence ID" value="NZ_CP094848.1"/>
</dbReference>
<evidence type="ECO:0000313" key="1">
    <source>
        <dbReference type="EMBL" id="MCJ8355435.1"/>
    </source>
</evidence>
<comment type="caution">
    <text evidence="1">The sequence shown here is derived from an EMBL/GenBank/DDBJ whole genome shotgun (WGS) entry which is preliminary data.</text>
</comment>
<name>A0AAW5EYW4_NOVHA</name>
<sequence length="110" mass="12847">MKRRARTLSLKKDSARAFSSLIKNRKSFWVPPFDRKRRRLLKLSGKSFAKNLYNFRTLSSLTFQTVSWRIKACRLKQHMFLGRLFSKALPGHAVHKKILIAGFTINPATR</sequence>
<accession>A0AAW5EYW4</accession>
<organism evidence="1 2">
    <name type="scientific">Novacetimonas hansenii</name>
    <name type="common">Komagataeibacter hansenii</name>
    <dbReference type="NCBI Taxonomy" id="436"/>
    <lineage>
        <taxon>Bacteria</taxon>
        <taxon>Pseudomonadati</taxon>
        <taxon>Pseudomonadota</taxon>
        <taxon>Alphaproteobacteria</taxon>
        <taxon>Acetobacterales</taxon>
        <taxon>Acetobacteraceae</taxon>
        <taxon>Novacetimonas</taxon>
    </lineage>
</organism>
<dbReference type="Proteomes" id="UP001202887">
    <property type="component" value="Unassembled WGS sequence"/>
</dbReference>
<reference evidence="1" key="1">
    <citation type="journal article" date="2021" name="Polymers (Basel)">
        <title>Highly Stretchable Bacterial Cellulose Produced by Komagataeibacter hansenii SI1.</title>
        <authorList>
            <person name="Cielecka I."/>
            <person name="Ryngajllo M."/>
            <person name="Maniukiewicz W."/>
            <person name="Bielecki S."/>
        </authorList>
    </citation>
    <scope>NUCLEOTIDE SEQUENCE</scope>
    <source>
        <strain evidence="1">SI1</strain>
    </source>
</reference>
<reference evidence="1" key="2">
    <citation type="submission" date="2022-03" db="EMBL/GenBank/DDBJ databases">
        <authorList>
            <person name="Ryngajllo M."/>
            <person name="Jacek P."/>
            <person name="Kubiak K."/>
        </authorList>
    </citation>
    <scope>NUCLEOTIDE SEQUENCE</scope>
    <source>
        <strain evidence="1">SI1</strain>
    </source>
</reference>